<evidence type="ECO:0000313" key="2">
    <source>
        <dbReference type="Proteomes" id="UP000578077"/>
    </source>
</evidence>
<dbReference type="RefSeq" id="WP_184633319.1">
    <property type="nucleotide sequence ID" value="NZ_BAABKT010000003.1"/>
</dbReference>
<dbReference type="AlphaFoldDB" id="A0A841DZT5"/>
<gene>
    <name evidence="1" type="ORF">HNR25_000738</name>
</gene>
<name>A0A841DZT5_9ACTN</name>
<proteinExistence type="predicted"/>
<dbReference type="Proteomes" id="UP000578077">
    <property type="component" value="Unassembled WGS sequence"/>
</dbReference>
<sequence length="46" mass="4677">MSGAVLVPDAAAVPAYLAPAPVILTLLLVPPTRAYSTFAQTARPPS</sequence>
<comment type="caution">
    <text evidence="1">The sequence shown here is derived from an EMBL/GenBank/DDBJ whole genome shotgun (WGS) entry which is preliminary data.</text>
</comment>
<evidence type="ECO:0000313" key="1">
    <source>
        <dbReference type="EMBL" id="MBB5996987.1"/>
    </source>
</evidence>
<accession>A0A841DZT5</accession>
<reference evidence="1 2" key="1">
    <citation type="submission" date="2020-08" db="EMBL/GenBank/DDBJ databases">
        <title>Sequencing the genomes of 1000 actinobacteria strains.</title>
        <authorList>
            <person name="Klenk H.-P."/>
        </authorList>
    </citation>
    <scope>NUCLEOTIDE SEQUENCE [LARGE SCALE GENOMIC DNA]</scope>
    <source>
        <strain evidence="1 2">DSM 44593</strain>
    </source>
</reference>
<organism evidence="1 2">
    <name type="scientific">Streptomonospora salina</name>
    <dbReference type="NCBI Taxonomy" id="104205"/>
    <lineage>
        <taxon>Bacteria</taxon>
        <taxon>Bacillati</taxon>
        <taxon>Actinomycetota</taxon>
        <taxon>Actinomycetes</taxon>
        <taxon>Streptosporangiales</taxon>
        <taxon>Nocardiopsidaceae</taxon>
        <taxon>Streptomonospora</taxon>
    </lineage>
</organism>
<protein>
    <submittedName>
        <fullName evidence="1">Uncharacterized protein</fullName>
    </submittedName>
</protein>
<dbReference type="EMBL" id="JACHLY010000001">
    <property type="protein sequence ID" value="MBB5996987.1"/>
    <property type="molecule type" value="Genomic_DNA"/>
</dbReference>
<keyword evidence="2" id="KW-1185">Reference proteome</keyword>